<feature type="transmembrane region" description="Helical" evidence="1">
    <location>
        <begin position="228"/>
        <end position="247"/>
    </location>
</feature>
<reference evidence="3 4" key="1">
    <citation type="submission" date="2015-09" db="EMBL/GenBank/DDBJ databases">
        <authorList>
            <consortium name="Pathogen Informatics"/>
        </authorList>
    </citation>
    <scope>NUCLEOTIDE SEQUENCE [LARGE SCALE GENOMIC DNA]</scope>
    <source>
        <strain evidence="3 4">2789STDY5834899</strain>
    </source>
</reference>
<dbReference type="Pfam" id="PF09822">
    <property type="entry name" value="ABC_transp_aux"/>
    <property type="match status" value="1"/>
</dbReference>
<proteinExistence type="predicted"/>
<evidence type="ECO:0000256" key="1">
    <source>
        <dbReference type="SAM" id="Phobius"/>
    </source>
</evidence>
<organism evidence="3 4">
    <name type="scientific">Bacteroides thetaiotaomicron</name>
    <dbReference type="NCBI Taxonomy" id="818"/>
    <lineage>
        <taxon>Bacteria</taxon>
        <taxon>Pseudomonadati</taxon>
        <taxon>Bacteroidota</taxon>
        <taxon>Bacteroidia</taxon>
        <taxon>Bacteroidales</taxon>
        <taxon>Bacteroidaceae</taxon>
        <taxon>Bacteroides</taxon>
    </lineage>
</organism>
<dbReference type="SUPFAM" id="SSF52317">
    <property type="entry name" value="Class I glutamine amidotransferase-like"/>
    <property type="match status" value="1"/>
</dbReference>
<feature type="transmembrane region" description="Helical" evidence="1">
    <location>
        <begin position="259"/>
        <end position="277"/>
    </location>
</feature>
<evidence type="ECO:0000313" key="4">
    <source>
        <dbReference type="Proteomes" id="UP000095576"/>
    </source>
</evidence>
<name>A0A174NE50_BACT4</name>
<dbReference type="PANTHER" id="PTHR37305:SF1">
    <property type="entry name" value="MEMBRANE PROTEIN"/>
    <property type="match status" value="1"/>
</dbReference>
<dbReference type="PANTHER" id="PTHR37305">
    <property type="entry name" value="INTEGRAL MEMBRANE PROTEIN-RELATED"/>
    <property type="match status" value="1"/>
</dbReference>
<evidence type="ECO:0000313" key="3">
    <source>
        <dbReference type="EMBL" id="CUP46942.1"/>
    </source>
</evidence>
<dbReference type="GO" id="GO:0005886">
    <property type="term" value="C:plasma membrane"/>
    <property type="evidence" value="ECO:0007669"/>
    <property type="project" value="UniProtKB-SubCell"/>
</dbReference>
<keyword evidence="1" id="KW-1133">Transmembrane helix</keyword>
<accession>A0A174NE50</accession>
<dbReference type="EMBL" id="CZAP01000006">
    <property type="protein sequence ID" value="CUP46942.1"/>
    <property type="molecule type" value="Genomic_DNA"/>
</dbReference>
<gene>
    <name evidence="3" type="ORF">ERS852511_02204</name>
</gene>
<dbReference type="InterPro" id="IPR029062">
    <property type="entry name" value="Class_I_gatase-like"/>
</dbReference>
<feature type="transmembrane region" description="Helical" evidence="1">
    <location>
        <begin position="60"/>
        <end position="79"/>
    </location>
</feature>
<feature type="transmembrane region" description="Helical" evidence="1">
    <location>
        <begin position="117"/>
        <end position="139"/>
    </location>
</feature>
<feature type="transmembrane region" description="Helical" evidence="1">
    <location>
        <begin position="145"/>
        <end position="167"/>
    </location>
</feature>
<dbReference type="AlphaFoldDB" id="A0A174NE50"/>
<feature type="transmembrane region" description="Helical" evidence="1">
    <location>
        <begin position="737"/>
        <end position="759"/>
    </location>
</feature>
<feature type="transmembrane region" description="Helical" evidence="1">
    <location>
        <begin position="174"/>
        <end position="193"/>
    </location>
</feature>
<sequence>MKTTYRIAIAELRSLFCSPVAWLILVIFAVQVGVAFGNAFDRQVQGQALGYTLWDVTASIFTGWMGIFPGFLRNLYLYIPLLTMGLMSREYSSGSIKLLFSSPVTDSQIIFGKYLSVLIYNLVLILPLLVVGVFCGITITNADLGLLFTGILGIYLLICAYGAIGLFMSSITSYQVVAAMGTLAVLAALNYVGEVGQDYAFVRDVTYWLSISGRADEFINGLICSEDLLYFLLIIALFLTLSVLKLRAGRRKESRGKTWGTYGAVVLSALLVGYISTLPTLKLYHDSTATKRNTLTKTSQDIMKQIDGGLKITSYMNLLDDNYAIALPSQLKSDYERFEKYIRFKPDTKMEYVYYYDEANSQLDFRLEGCNTLEEKAQKMANILNLNINMFLTPEQIREKIDLRNEGNHFIRVVERDNGQKSILRLFNDNEKHPSETEISTALKRFVVQSPKVAFLTGHETRDIYKTGDRDYNQFAENQYFRYSLRNQGFDVVTLSLEDQEVPEDIDIVVIADMKTPFNEVENDRLNKYIARGGNLFILGDARRQEIMNPITEQMGVTFMSGTLVEMKENDSPSLIAGHITKEAAQRFKPYTRPYEFRSVITMPDAVGLVFDPSKGFNASPVIVTDSLCWNELQTTDFLDDKPQYNPETGEKQGVIPTILALDRKVGDKEQRIVITGDADCVSNGEMSKSRNGYSSNNFTVITGTFKWLSYDEYPLDTERINPEDNAVSIGRDARKMVRYGCYALLPLIFAACGITILVRRKRR</sequence>
<keyword evidence="1" id="KW-0472">Membrane</keyword>
<dbReference type="Proteomes" id="UP000095576">
    <property type="component" value="Unassembled WGS sequence"/>
</dbReference>
<protein>
    <submittedName>
        <fullName evidence="3">ABC-type transport system involved in multi-copper enzyme maturation, permease component</fullName>
    </submittedName>
</protein>
<dbReference type="InterPro" id="IPR019196">
    <property type="entry name" value="ABC_transp_unknown"/>
</dbReference>
<keyword evidence="1" id="KW-0812">Transmembrane</keyword>
<evidence type="ECO:0000259" key="2">
    <source>
        <dbReference type="Pfam" id="PF09822"/>
    </source>
</evidence>
<dbReference type="Pfam" id="PF12679">
    <property type="entry name" value="ABC2_membrane_2"/>
    <property type="match status" value="1"/>
</dbReference>
<feature type="domain" description="ABC-type uncharacterised transport system" evidence="2">
    <location>
        <begin position="451"/>
        <end position="547"/>
    </location>
</feature>
<dbReference type="RefSeq" id="WP_054959996.1">
    <property type="nucleotide sequence ID" value="NZ_CDQO01000533.1"/>
</dbReference>
<feature type="transmembrane region" description="Helical" evidence="1">
    <location>
        <begin position="20"/>
        <end position="40"/>
    </location>
</feature>
<dbReference type="GO" id="GO:0140359">
    <property type="term" value="F:ABC-type transporter activity"/>
    <property type="evidence" value="ECO:0007669"/>
    <property type="project" value="InterPro"/>
</dbReference>